<dbReference type="EMBL" id="BAAAZH010000012">
    <property type="protein sequence ID" value="GAA4117747.1"/>
    <property type="molecule type" value="Genomic_DNA"/>
</dbReference>
<evidence type="ECO:0000256" key="1">
    <source>
        <dbReference type="ARBA" id="ARBA00022801"/>
    </source>
</evidence>
<keyword evidence="5" id="KW-1185">Reference proteome</keyword>
<gene>
    <name evidence="4" type="ORF">GCM10022215_18730</name>
</gene>
<feature type="region of interest" description="Disordered" evidence="2">
    <location>
        <begin position="1"/>
        <end position="50"/>
    </location>
</feature>
<dbReference type="InterPro" id="IPR005754">
    <property type="entry name" value="Sortase"/>
</dbReference>
<keyword evidence="3" id="KW-1133">Transmembrane helix</keyword>
<protein>
    <submittedName>
        <fullName evidence="4">Sortase</fullName>
    </submittedName>
</protein>
<keyword evidence="3" id="KW-0812">Transmembrane</keyword>
<keyword evidence="1" id="KW-0378">Hydrolase</keyword>
<dbReference type="InterPro" id="IPR023365">
    <property type="entry name" value="Sortase_dom-sf"/>
</dbReference>
<proteinExistence type="predicted"/>
<feature type="transmembrane region" description="Helical" evidence="3">
    <location>
        <begin position="293"/>
        <end position="317"/>
    </location>
</feature>
<feature type="transmembrane region" description="Helical" evidence="3">
    <location>
        <begin position="265"/>
        <end position="287"/>
    </location>
</feature>
<comment type="caution">
    <text evidence="4">The sequence shown here is derived from an EMBL/GenBank/DDBJ whole genome shotgun (WGS) entry which is preliminary data.</text>
</comment>
<reference evidence="5" key="1">
    <citation type="journal article" date="2019" name="Int. J. Syst. Evol. Microbiol.">
        <title>The Global Catalogue of Microorganisms (GCM) 10K type strain sequencing project: providing services to taxonomists for standard genome sequencing and annotation.</title>
        <authorList>
            <consortium name="The Broad Institute Genomics Platform"/>
            <consortium name="The Broad Institute Genome Sequencing Center for Infectious Disease"/>
            <person name="Wu L."/>
            <person name="Ma J."/>
        </authorList>
    </citation>
    <scope>NUCLEOTIDE SEQUENCE [LARGE SCALE GENOMIC DNA]</scope>
    <source>
        <strain evidence="5">JCM 16703</strain>
    </source>
</reference>
<name>A0ABP7XIY4_9ACTN</name>
<evidence type="ECO:0000313" key="5">
    <source>
        <dbReference type="Proteomes" id="UP001501495"/>
    </source>
</evidence>
<dbReference type="Proteomes" id="UP001501495">
    <property type="component" value="Unassembled WGS sequence"/>
</dbReference>
<organism evidence="4 5">
    <name type="scientific">Nocardioides fonticola</name>
    <dbReference type="NCBI Taxonomy" id="450363"/>
    <lineage>
        <taxon>Bacteria</taxon>
        <taxon>Bacillati</taxon>
        <taxon>Actinomycetota</taxon>
        <taxon>Actinomycetes</taxon>
        <taxon>Propionibacteriales</taxon>
        <taxon>Nocardioidaceae</taxon>
        <taxon>Nocardioides</taxon>
    </lineage>
</organism>
<dbReference type="Pfam" id="PF04203">
    <property type="entry name" value="Sortase"/>
    <property type="match status" value="1"/>
</dbReference>
<evidence type="ECO:0000313" key="4">
    <source>
        <dbReference type="EMBL" id="GAA4117747.1"/>
    </source>
</evidence>
<dbReference type="SUPFAM" id="SSF63817">
    <property type="entry name" value="Sortase"/>
    <property type="match status" value="1"/>
</dbReference>
<sequence length="321" mass="33585">MAATLNLLTKRSGSSRPTRRGGPGDAPEPASGGRTSRRRAEPRPPRRLPRFEPTMANLIAASLIGLTLLILAFGGFLLGASKLKASREQDVLYSQLTKSLGEATVPVSGAIPTGTPLGILEIPKIGVEQVFLEGSASEQTAVGPGLRHDSSLPGQAGLSVIVGRRATFGAPFADLDRLEPGDRIEVTTGQGEFTYVVDLVRTSDAAPTQIRKVDSRLTLVTSDPAITPNRTLTVSGVLQGEAQPKATGTATVAADAPGEGSSGHLVALLLWSQLLLLVALTVTWAATKVPGRALWIGAVPVLIALLWNVYTNLAFLLPNTL</sequence>
<keyword evidence="3" id="KW-0472">Membrane</keyword>
<evidence type="ECO:0000256" key="3">
    <source>
        <dbReference type="SAM" id="Phobius"/>
    </source>
</evidence>
<feature type="transmembrane region" description="Helical" evidence="3">
    <location>
        <begin position="55"/>
        <end position="78"/>
    </location>
</feature>
<accession>A0ABP7XIY4</accession>
<dbReference type="Gene3D" id="2.40.260.10">
    <property type="entry name" value="Sortase"/>
    <property type="match status" value="1"/>
</dbReference>
<evidence type="ECO:0000256" key="2">
    <source>
        <dbReference type="SAM" id="MobiDB-lite"/>
    </source>
</evidence>
<dbReference type="NCBIfam" id="TIGR01076">
    <property type="entry name" value="sortase_fam"/>
    <property type="match status" value="1"/>
</dbReference>